<dbReference type="AlphaFoldDB" id="A0A1D1W0E3"/>
<dbReference type="InterPro" id="IPR029063">
    <property type="entry name" value="SAM-dependent_MTases_sf"/>
</dbReference>
<organism evidence="2 3">
    <name type="scientific">Ramazzottius varieornatus</name>
    <name type="common">Water bear</name>
    <name type="synonym">Tardigrade</name>
    <dbReference type="NCBI Taxonomy" id="947166"/>
    <lineage>
        <taxon>Eukaryota</taxon>
        <taxon>Metazoa</taxon>
        <taxon>Ecdysozoa</taxon>
        <taxon>Tardigrada</taxon>
        <taxon>Eutardigrada</taxon>
        <taxon>Parachela</taxon>
        <taxon>Hypsibioidea</taxon>
        <taxon>Ramazzottiidae</taxon>
        <taxon>Ramazzottius</taxon>
    </lineage>
</organism>
<dbReference type="EMBL" id="BDGG01000014">
    <property type="protein sequence ID" value="GAV06696.1"/>
    <property type="molecule type" value="Genomic_DNA"/>
</dbReference>
<dbReference type="InterPro" id="IPR041698">
    <property type="entry name" value="Methyltransf_25"/>
</dbReference>
<protein>
    <recommendedName>
        <fullName evidence="1">Methyltransferase domain-containing protein</fullName>
    </recommendedName>
</protein>
<name>A0A1D1W0E3_RAMVA</name>
<proteinExistence type="predicted"/>
<dbReference type="SUPFAM" id="SSF53335">
    <property type="entry name" value="S-adenosyl-L-methionine-dependent methyltransferases"/>
    <property type="match status" value="1"/>
</dbReference>
<evidence type="ECO:0000313" key="2">
    <source>
        <dbReference type="EMBL" id="GAV06696.1"/>
    </source>
</evidence>
<evidence type="ECO:0000259" key="1">
    <source>
        <dbReference type="Pfam" id="PF13649"/>
    </source>
</evidence>
<dbReference type="Proteomes" id="UP000186922">
    <property type="component" value="Unassembled WGS sequence"/>
</dbReference>
<gene>
    <name evidence="2" type="primary">RvY_16642</name>
    <name evidence="2" type="synonym">RvY_16642.1</name>
    <name evidence="2" type="ORF">RvY_16642-1</name>
</gene>
<keyword evidence="3" id="KW-1185">Reference proteome</keyword>
<dbReference type="CDD" id="cd02440">
    <property type="entry name" value="AdoMet_MTases"/>
    <property type="match status" value="1"/>
</dbReference>
<dbReference type="OrthoDB" id="540004at2759"/>
<evidence type="ECO:0000313" key="3">
    <source>
        <dbReference type="Proteomes" id="UP000186922"/>
    </source>
</evidence>
<accession>A0A1D1W0E3</accession>
<sequence>MGVMLEDVGKFDGEFLDAVKQSPKNPLKILDLCVAYGFTTKELLKTGADVTADDLSEEHLKHLWETVSEEERTRLQLLPGNAVELEFPAKSVDGIMACRWFNFLTGDKVRKVLEKSYNWLVPSGTLCVTAESIHSACFVNAYAKYVRAKESSAEDE</sequence>
<comment type="caution">
    <text evidence="2">The sequence shown here is derived from an EMBL/GenBank/DDBJ whole genome shotgun (WGS) entry which is preliminary data.</text>
</comment>
<dbReference type="Pfam" id="PF13649">
    <property type="entry name" value="Methyltransf_25"/>
    <property type="match status" value="1"/>
</dbReference>
<reference evidence="2 3" key="1">
    <citation type="journal article" date="2016" name="Nat. Commun.">
        <title>Extremotolerant tardigrade genome and improved radiotolerance of human cultured cells by tardigrade-unique protein.</title>
        <authorList>
            <person name="Hashimoto T."/>
            <person name="Horikawa D.D."/>
            <person name="Saito Y."/>
            <person name="Kuwahara H."/>
            <person name="Kozuka-Hata H."/>
            <person name="Shin-I T."/>
            <person name="Minakuchi Y."/>
            <person name="Ohishi K."/>
            <person name="Motoyama A."/>
            <person name="Aizu T."/>
            <person name="Enomoto A."/>
            <person name="Kondo K."/>
            <person name="Tanaka S."/>
            <person name="Hara Y."/>
            <person name="Koshikawa S."/>
            <person name="Sagara H."/>
            <person name="Miura T."/>
            <person name="Yokobori S."/>
            <person name="Miyagawa K."/>
            <person name="Suzuki Y."/>
            <person name="Kubo T."/>
            <person name="Oyama M."/>
            <person name="Kohara Y."/>
            <person name="Fujiyama A."/>
            <person name="Arakawa K."/>
            <person name="Katayama T."/>
            <person name="Toyoda A."/>
            <person name="Kunieda T."/>
        </authorList>
    </citation>
    <scope>NUCLEOTIDE SEQUENCE [LARGE SCALE GENOMIC DNA]</scope>
    <source>
        <strain evidence="2 3">YOKOZUNA-1</strain>
    </source>
</reference>
<dbReference type="Gene3D" id="3.40.50.150">
    <property type="entry name" value="Vaccinia Virus protein VP39"/>
    <property type="match status" value="1"/>
</dbReference>
<feature type="domain" description="Methyltransferase" evidence="1">
    <location>
        <begin position="29"/>
        <end position="124"/>
    </location>
</feature>